<dbReference type="PANTHER" id="PTHR43179:SF7">
    <property type="entry name" value="RHAMNOSYLTRANSFERASE WBBL"/>
    <property type="match status" value="1"/>
</dbReference>
<dbReference type="SUPFAM" id="SSF53448">
    <property type="entry name" value="Nucleotide-diphospho-sugar transferases"/>
    <property type="match status" value="1"/>
</dbReference>
<dbReference type="InterPro" id="IPR029044">
    <property type="entry name" value="Nucleotide-diphossugar_trans"/>
</dbReference>
<evidence type="ECO:0000313" key="2">
    <source>
        <dbReference type="Proteomes" id="UP001217476"/>
    </source>
</evidence>
<dbReference type="Proteomes" id="UP001217476">
    <property type="component" value="Chromosome"/>
</dbReference>
<proteinExistence type="predicted"/>
<sequence length="320" mass="35734">MHELTIAIVNYRTAHLTIDCLASIIADPFLPASTRVMVVDGVSGDGSGELIRSAIADNGWTDRIACIDLPINGGFAYGNNQAIHAADTRWDKARAYLLLNPDTLVRPGAIGHLVQFLARHADAGIVGSLLEDPDGTPQACSFRFPSALGEFEGEARLGPVSRLLDRWRVVLPIGASPSRADWVSGASMLVRREVLDQIGELDDGYFLYYEELDFCRRAADAGWQCWTVPQSHVVHLCGQSTGVSSREPRRLNRRPAYWFNSRNRYFEKHHSRIGKFAIDLAWMAGQSIWHLRQLLQRRPNNDPPFLVRDFLASLSPWASK</sequence>
<reference evidence="1" key="1">
    <citation type="submission" date="2023-03" db="EMBL/GenBank/DDBJ databases">
        <title>Andean soil-derived lignocellulolytic bacterial consortium as a source of novel taxa and putative plastic-active enzymes.</title>
        <authorList>
            <person name="Diaz-Garcia L."/>
            <person name="Chuvochina M."/>
            <person name="Feuerriegel G."/>
            <person name="Bunk B."/>
            <person name="Sproer C."/>
            <person name="Streit W.R."/>
            <person name="Rodriguez L.M."/>
            <person name="Overmann J."/>
            <person name="Jimenez D.J."/>
        </authorList>
    </citation>
    <scope>NUCLEOTIDE SEQUENCE</scope>
    <source>
        <strain evidence="1">MAG 4196</strain>
    </source>
</reference>
<dbReference type="Gene3D" id="3.90.550.10">
    <property type="entry name" value="Spore Coat Polysaccharide Biosynthesis Protein SpsA, Chain A"/>
    <property type="match status" value="1"/>
</dbReference>
<accession>A0AAJ5VT69</accession>
<gene>
    <name evidence="1" type="ORF">P0Y65_16180</name>
</gene>
<protein>
    <submittedName>
        <fullName evidence="1">Glycosyltransferase family 2 protein</fullName>
    </submittedName>
</protein>
<name>A0AAJ5VT69_9HYPH</name>
<organism evidence="1 2">
    <name type="scientific">Candidatus Devosia phytovorans</name>
    <dbReference type="NCBI Taxonomy" id="3121372"/>
    <lineage>
        <taxon>Bacteria</taxon>
        <taxon>Pseudomonadati</taxon>
        <taxon>Pseudomonadota</taxon>
        <taxon>Alphaproteobacteria</taxon>
        <taxon>Hyphomicrobiales</taxon>
        <taxon>Devosiaceae</taxon>
        <taxon>Devosia</taxon>
    </lineage>
</organism>
<dbReference type="AlphaFoldDB" id="A0AAJ5VT69"/>
<dbReference type="CDD" id="cd04186">
    <property type="entry name" value="GT_2_like_c"/>
    <property type="match status" value="1"/>
</dbReference>
<dbReference type="Pfam" id="PF13641">
    <property type="entry name" value="Glyco_tranf_2_3"/>
    <property type="match status" value="1"/>
</dbReference>
<dbReference type="EMBL" id="CP119312">
    <property type="protein sequence ID" value="WEK03715.1"/>
    <property type="molecule type" value="Genomic_DNA"/>
</dbReference>
<evidence type="ECO:0000313" key="1">
    <source>
        <dbReference type="EMBL" id="WEK03715.1"/>
    </source>
</evidence>
<dbReference type="PANTHER" id="PTHR43179">
    <property type="entry name" value="RHAMNOSYLTRANSFERASE WBBL"/>
    <property type="match status" value="1"/>
</dbReference>